<dbReference type="Proteomes" id="UP001062776">
    <property type="component" value="Unassembled WGS sequence"/>
</dbReference>
<keyword evidence="12 25" id="KW-0548">Nucleotidyltransferase</keyword>
<accession>A0ABQ0Q5W5</accession>
<keyword evidence="13 24" id="KW-1133">Transmembrane helix</keyword>
<comment type="pathway">
    <text evidence="4">Lipid metabolism.</text>
</comment>
<evidence type="ECO:0000256" key="19">
    <source>
        <dbReference type="ARBA" id="ARBA00031825"/>
    </source>
</evidence>
<evidence type="ECO:0000256" key="11">
    <source>
        <dbReference type="ARBA" id="ARBA00022692"/>
    </source>
</evidence>
<dbReference type="PANTHER" id="PTHR46382:SF1">
    <property type="entry name" value="PHOSPHATIDATE CYTIDYLYLTRANSFERASE"/>
    <property type="match status" value="1"/>
</dbReference>
<evidence type="ECO:0000256" key="8">
    <source>
        <dbReference type="ARBA" id="ARBA00022475"/>
    </source>
</evidence>
<evidence type="ECO:0000256" key="24">
    <source>
        <dbReference type="SAM" id="Phobius"/>
    </source>
</evidence>
<keyword evidence="14" id="KW-0443">Lipid metabolism</keyword>
<evidence type="ECO:0000256" key="22">
    <source>
        <dbReference type="ARBA" id="ARBA00032743"/>
    </source>
</evidence>
<evidence type="ECO:0000256" key="10">
    <source>
        <dbReference type="ARBA" id="ARBA00022679"/>
    </source>
</evidence>
<evidence type="ECO:0000256" key="20">
    <source>
        <dbReference type="ARBA" id="ARBA00032253"/>
    </source>
</evidence>
<comment type="subcellular location">
    <subcellularLocation>
        <location evidence="2">Cell membrane</location>
        <topology evidence="2">Multi-pass membrane protein</topology>
    </subcellularLocation>
</comment>
<evidence type="ECO:0000256" key="4">
    <source>
        <dbReference type="ARBA" id="ARBA00005189"/>
    </source>
</evidence>
<keyword evidence="9" id="KW-0444">Lipid biosynthesis</keyword>
<feature type="transmembrane region" description="Helical" evidence="24">
    <location>
        <begin position="40"/>
        <end position="62"/>
    </location>
</feature>
<evidence type="ECO:0000256" key="23">
    <source>
        <dbReference type="ARBA" id="ARBA00033406"/>
    </source>
</evidence>
<evidence type="ECO:0000256" key="21">
    <source>
        <dbReference type="ARBA" id="ARBA00032396"/>
    </source>
</evidence>
<keyword evidence="8" id="KW-1003">Cell membrane</keyword>
<feature type="transmembrane region" description="Helical" evidence="24">
    <location>
        <begin position="15"/>
        <end position="33"/>
    </location>
</feature>
<reference evidence="25" key="1">
    <citation type="submission" date="2013-04" db="EMBL/GenBank/DDBJ databases">
        <title>The genome sequencing project of 58 acetic acid bacteria.</title>
        <authorList>
            <person name="Okamoto-Kainuma A."/>
            <person name="Ishikawa M."/>
            <person name="Umino S."/>
            <person name="Koizumi Y."/>
            <person name="Shiwa Y."/>
            <person name="Yoshikawa H."/>
            <person name="Matsutani M."/>
            <person name="Matsushita K."/>
        </authorList>
    </citation>
    <scope>NUCLEOTIDE SEQUENCE</scope>
    <source>
        <strain evidence="25">NRIC 0535</strain>
    </source>
</reference>
<comment type="similarity">
    <text evidence="5">Belongs to the CDS family.</text>
</comment>
<evidence type="ECO:0000256" key="2">
    <source>
        <dbReference type="ARBA" id="ARBA00004651"/>
    </source>
</evidence>
<dbReference type="EC" id="2.7.7.41" evidence="6"/>
<feature type="transmembrane region" description="Helical" evidence="24">
    <location>
        <begin position="169"/>
        <end position="188"/>
    </location>
</feature>
<comment type="catalytic activity">
    <reaction evidence="1">
        <text>a 1,2-diacyl-sn-glycero-3-phosphate + CTP + H(+) = a CDP-1,2-diacyl-sn-glycerol + diphosphate</text>
        <dbReference type="Rhea" id="RHEA:16229"/>
        <dbReference type="ChEBI" id="CHEBI:15378"/>
        <dbReference type="ChEBI" id="CHEBI:33019"/>
        <dbReference type="ChEBI" id="CHEBI:37563"/>
        <dbReference type="ChEBI" id="CHEBI:58332"/>
        <dbReference type="ChEBI" id="CHEBI:58608"/>
        <dbReference type="EC" id="2.7.7.41"/>
    </reaction>
</comment>
<proteinExistence type="inferred from homology"/>
<dbReference type="GO" id="GO:0016779">
    <property type="term" value="F:nucleotidyltransferase activity"/>
    <property type="evidence" value="ECO:0007669"/>
    <property type="project" value="UniProtKB-KW"/>
</dbReference>
<dbReference type="RefSeq" id="WP_264817190.1">
    <property type="nucleotide sequence ID" value="NZ_BAPV01000060.1"/>
</dbReference>
<organism evidence="25 26">
    <name type="scientific">Asaia krungthepensis NRIC 0535</name>
    <dbReference type="NCBI Taxonomy" id="1307925"/>
    <lineage>
        <taxon>Bacteria</taxon>
        <taxon>Pseudomonadati</taxon>
        <taxon>Pseudomonadota</taxon>
        <taxon>Alphaproteobacteria</taxon>
        <taxon>Acetobacterales</taxon>
        <taxon>Acetobacteraceae</taxon>
        <taxon>Asaia</taxon>
    </lineage>
</organism>
<dbReference type="Pfam" id="PF01148">
    <property type="entry name" value="CTP_transf_1"/>
    <property type="match status" value="1"/>
</dbReference>
<keyword evidence="11 24" id="KW-0812">Transmembrane</keyword>
<evidence type="ECO:0000256" key="16">
    <source>
        <dbReference type="ARBA" id="ARBA00023209"/>
    </source>
</evidence>
<keyword evidence="10" id="KW-0808">Transferase</keyword>
<evidence type="ECO:0000256" key="15">
    <source>
        <dbReference type="ARBA" id="ARBA00023136"/>
    </source>
</evidence>
<sequence>MTTKTANPRWSDLRLRLISAAVIVPVAVFCIAMGGVPYRIMLLLVSAGLVWEAMAMAGVSFSGAGRSWRGWLLLSWPVIGLVCAMKGDWRIALGLIPAAALFGLAQWLGVAVASLGGLSLLWLRLPEHGALAVLFIVAVVIASDSGAYISGRIFGGPKLAPRISPGKTLSGALGGLVFAGLAGLLVAWCGQGAGMLGGLIWGMILGCAAQSGDLAESAAKRRVGIKDSGKLIPGHGGLLDRLDGLLAAAPLAALVSLAVPGQVFWKATPFALWSAFRHFIVSS</sequence>
<evidence type="ECO:0000256" key="1">
    <source>
        <dbReference type="ARBA" id="ARBA00001698"/>
    </source>
</evidence>
<evidence type="ECO:0000313" key="25">
    <source>
        <dbReference type="EMBL" id="GBQ92902.1"/>
    </source>
</evidence>
<dbReference type="PANTHER" id="PTHR46382">
    <property type="entry name" value="PHOSPHATIDATE CYTIDYLYLTRANSFERASE"/>
    <property type="match status" value="1"/>
</dbReference>
<evidence type="ECO:0000256" key="7">
    <source>
        <dbReference type="ARBA" id="ARBA00019373"/>
    </source>
</evidence>
<evidence type="ECO:0000256" key="3">
    <source>
        <dbReference type="ARBA" id="ARBA00005119"/>
    </source>
</evidence>
<keyword evidence="17" id="KW-1208">Phospholipid metabolism</keyword>
<evidence type="ECO:0000256" key="18">
    <source>
        <dbReference type="ARBA" id="ARBA00029893"/>
    </source>
</evidence>
<name>A0ABQ0Q5W5_9PROT</name>
<protein>
    <recommendedName>
        <fullName evidence="7">Phosphatidate cytidylyltransferase</fullName>
        <ecNumber evidence="6">2.7.7.41</ecNumber>
    </recommendedName>
    <alternativeName>
        <fullName evidence="20">CDP-DAG synthase</fullName>
    </alternativeName>
    <alternativeName>
        <fullName evidence="22">CDP-DG synthase</fullName>
    </alternativeName>
    <alternativeName>
        <fullName evidence="18">CDP-diacylglycerol synthase</fullName>
    </alternativeName>
    <alternativeName>
        <fullName evidence="21">CDP-diglyceride pyrophosphorylase</fullName>
    </alternativeName>
    <alternativeName>
        <fullName evidence="23">CDP-diglyceride synthase</fullName>
    </alternativeName>
    <alternativeName>
        <fullName evidence="19">CTP:phosphatidate cytidylyltransferase</fullName>
    </alternativeName>
</protein>
<evidence type="ECO:0000256" key="9">
    <source>
        <dbReference type="ARBA" id="ARBA00022516"/>
    </source>
</evidence>
<evidence type="ECO:0000256" key="5">
    <source>
        <dbReference type="ARBA" id="ARBA00010185"/>
    </source>
</evidence>
<evidence type="ECO:0000256" key="14">
    <source>
        <dbReference type="ARBA" id="ARBA00023098"/>
    </source>
</evidence>
<gene>
    <name evidence="25" type="ORF">AA0535_2684</name>
</gene>
<evidence type="ECO:0000256" key="17">
    <source>
        <dbReference type="ARBA" id="ARBA00023264"/>
    </source>
</evidence>
<evidence type="ECO:0000256" key="12">
    <source>
        <dbReference type="ARBA" id="ARBA00022695"/>
    </source>
</evidence>
<feature type="transmembrane region" description="Helical" evidence="24">
    <location>
        <begin position="92"/>
        <end position="123"/>
    </location>
</feature>
<dbReference type="EMBL" id="BAPV01000060">
    <property type="protein sequence ID" value="GBQ92902.1"/>
    <property type="molecule type" value="Genomic_DNA"/>
</dbReference>
<keyword evidence="16" id="KW-0594">Phospholipid biosynthesis</keyword>
<keyword evidence="26" id="KW-1185">Reference proteome</keyword>
<evidence type="ECO:0000256" key="13">
    <source>
        <dbReference type="ARBA" id="ARBA00022989"/>
    </source>
</evidence>
<comment type="caution">
    <text evidence="25">The sequence shown here is derived from an EMBL/GenBank/DDBJ whole genome shotgun (WGS) entry which is preliminary data.</text>
</comment>
<evidence type="ECO:0000313" key="26">
    <source>
        <dbReference type="Proteomes" id="UP001062776"/>
    </source>
</evidence>
<feature type="transmembrane region" description="Helical" evidence="24">
    <location>
        <begin position="129"/>
        <end position="149"/>
    </location>
</feature>
<keyword evidence="15 24" id="KW-0472">Membrane</keyword>
<evidence type="ECO:0000256" key="6">
    <source>
        <dbReference type="ARBA" id="ARBA00012487"/>
    </source>
</evidence>
<comment type="pathway">
    <text evidence="3">Phospholipid metabolism; CDP-diacylglycerol biosynthesis; CDP-diacylglycerol from sn-glycerol 3-phosphate: step 3/3.</text>
</comment>